<dbReference type="AlphaFoldDB" id="G5HNU3"/>
<evidence type="ECO:0000313" key="11">
    <source>
        <dbReference type="Proteomes" id="UP000003763"/>
    </source>
</evidence>
<dbReference type="EC" id="2.7.1.121" evidence="3"/>
<evidence type="ECO:0000313" key="10">
    <source>
        <dbReference type="EMBL" id="EHE96850.1"/>
    </source>
</evidence>
<protein>
    <recommendedName>
        <fullName evidence="3">phosphoenolpyruvate--glycerone phosphotransferase</fullName>
        <ecNumber evidence="3">2.7.1.121</ecNumber>
    </recommendedName>
</protein>
<evidence type="ECO:0000256" key="8">
    <source>
        <dbReference type="ARBA" id="ARBA00055771"/>
    </source>
</evidence>
<evidence type="ECO:0000256" key="6">
    <source>
        <dbReference type="ARBA" id="ARBA00022798"/>
    </source>
</evidence>
<comment type="subunit">
    <text evidence="7">Homodimer. The dihydroxyacetone kinase complex is composed of a homodimer of DhaM, a homodimer of DhaK and the subunit DhaL.</text>
</comment>
<dbReference type="PROSITE" id="PS51480">
    <property type="entry name" value="DHAL"/>
    <property type="match status" value="1"/>
</dbReference>
<dbReference type="Proteomes" id="UP000003763">
    <property type="component" value="Unassembled WGS sequence"/>
</dbReference>
<evidence type="ECO:0000256" key="7">
    <source>
        <dbReference type="ARBA" id="ARBA00046577"/>
    </source>
</evidence>
<comment type="pathway">
    <text evidence="2">Polyol metabolism; glycerol degradation.</text>
</comment>
<dbReference type="Gene3D" id="1.25.40.340">
    <property type="match status" value="1"/>
</dbReference>
<dbReference type="GO" id="GO:0005829">
    <property type="term" value="C:cytosol"/>
    <property type="evidence" value="ECO:0007669"/>
    <property type="project" value="TreeGrafter"/>
</dbReference>
<evidence type="ECO:0000256" key="5">
    <source>
        <dbReference type="ARBA" id="ARBA00022777"/>
    </source>
</evidence>
<dbReference type="PANTHER" id="PTHR28629:SF4">
    <property type="entry name" value="TRIOKINASE_FMN CYCLASE"/>
    <property type="match status" value="1"/>
</dbReference>
<gene>
    <name evidence="10" type="ORF">HMPREF9469_04255</name>
</gene>
<dbReference type="NCBIfam" id="TIGR02365">
    <property type="entry name" value="dha_L_ycgS"/>
    <property type="match status" value="1"/>
</dbReference>
<dbReference type="InterPro" id="IPR004007">
    <property type="entry name" value="DhaL_dom"/>
</dbReference>
<dbReference type="GO" id="GO:0004371">
    <property type="term" value="F:glycerone kinase activity"/>
    <property type="evidence" value="ECO:0007669"/>
    <property type="project" value="InterPro"/>
</dbReference>
<dbReference type="Pfam" id="PF02734">
    <property type="entry name" value="Dak2"/>
    <property type="match status" value="1"/>
</dbReference>
<organism evidence="10 11">
    <name type="scientific">[Clostridium] citroniae WAL-17108</name>
    <dbReference type="NCBI Taxonomy" id="742733"/>
    <lineage>
        <taxon>Bacteria</taxon>
        <taxon>Bacillati</taxon>
        <taxon>Bacillota</taxon>
        <taxon>Clostridia</taxon>
        <taxon>Lachnospirales</taxon>
        <taxon>Lachnospiraceae</taxon>
        <taxon>Enterocloster</taxon>
    </lineage>
</organism>
<dbReference type="HOGENOM" id="CLU_066424_1_0_9"/>
<evidence type="ECO:0000256" key="4">
    <source>
        <dbReference type="ARBA" id="ARBA00022679"/>
    </source>
</evidence>
<dbReference type="SUPFAM" id="SSF101473">
    <property type="entry name" value="DhaL-like"/>
    <property type="match status" value="1"/>
</dbReference>
<dbReference type="GO" id="GO:0019563">
    <property type="term" value="P:glycerol catabolic process"/>
    <property type="evidence" value="ECO:0007669"/>
    <property type="project" value="TreeGrafter"/>
</dbReference>
<dbReference type="eggNOG" id="COG1461">
    <property type="taxonomic scope" value="Bacteria"/>
</dbReference>
<dbReference type="InterPro" id="IPR050861">
    <property type="entry name" value="Dihydroxyacetone_Kinase"/>
</dbReference>
<name>G5HNU3_9FIRM</name>
<dbReference type="EMBL" id="ADLJ01000034">
    <property type="protein sequence ID" value="EHE96850.1"/>
    <property type="molecule type" value="Genomic_DNA"/>
</dbReference>
<dbReference type="InterPro" id="IPR012737">
    <property type="entry name" value="DhaK_L_YcgS"/>
</dbReference>
<comment type="catalytic activity">
    <reaction evidence="1">
        <text>dihydroxyacetone + phosphoenolpyruvate = dihydroxyacetone phosphate + pyruvate</text>
        <dbReference type="Rhea" id="RHEA:18381"/>
        <dbReference type="ChEBI" id="CHEBI:15361"/>
        <dbReference type="ChEBI" id="CHEBI:16016"/>
        <dbReference type="ChEBI" id="CHEBI:57642"/>
        <dbReference type="ChEBI" id="CHEBI:58702"/>
        <dbReference type="EC" id="2.7.1.121"/>
    </reaction>
</comment>
<keyword evidence="6" id="KW-0319">Glycerol metabolism</keyword>
<dbReference type="SMART" id="SM01120">
    <property type="entry name" value="Dak2"/>
    <property type="match status" value="1"/>
</dbReference>
<dbReference type="PANTHER" id="PTHR28629">
    <property type="entry name" value="TRIOKINASE/FMN CYCLASE"/>
    <property type="match status" value="1"/>
</dbReference>
<comment type="caution">
    <text evidence="10">The sequence shown here is derived from an EMBL/GenBank/DDBJ whole genome shotgun (WGS) entry which is preliminary data.</text>
</comment>
<sequence length="217" mass="23640">MLTRLDESNVRKMIIYIADKIIENKAFLTEIDSAIGDGDHGIGMTLGMQKVKDKMSVFADSGNAYDLFALAGKTMLMSMGGASGVIFGSLYLEGSKNAGPAAELTAEDLFLMMKKSLEVIQERGKAQMGDKTMVDALQPAVNAMNRSYADGLLPMLQAAEKSAKQGMEDTKKYQAKYGRAKSLMERSIGHQDAGATSVWVIIRSMREFVEQEDSIST</sequence>
<keyword evidence="4" id="KW-0808">Transferase</keyword>
<dbReference type="InterPro" id="IPR036117">
    <property type="entry name" value="DhaL_dom_sf"/>
</dbReference>
<keyword evidence="5 10" id="KW-0418">Kinase</keyword>
<feature type="domain" description="DhaL" evidence="9">
    <location>
        <begin position="8"/>
        <end position="207"/>
    </location>
</feature>
<evidence type="ECO:0000256" key="1">
    <source>
        <dbReference type="ARBA" id="ARBA00001113"/>
    </source>
</evidence>
<evidence type="ECO:0000256" key="3">
    <source>
        <dbReference type="ARBA" id="ARBA00012095"/>
    </source>
</evidence>
<reference evidence="10 11" key="1">
    <citation type="submission" date="2011-08" db="EMBL/GenBank/DDBJ databases">
        <title>The Genome Sequence of Clostridium citroniae WAL-17108.</title>
        <authorList>
            <consortium name="The Broad Institute Genome Sequencing Platform"/>
            <person name="Earl A."/>
            <person name="Ward D."/>
            <person name="Feldgarden M."/>
            <person name="Gevers D."/>
            <person name="Finegold S.M."/>
            <person name="Summanen P.H."/>
            <person name="Molitoris D.R."/>
            <person name="Vaisanen M.L."/>
            <person name="Daigneault M."/>
            <person name="Allen-Vercoe E."/>
            <person name="Young S.K."/>
            <person name="Zeng Q."/>
            <person name="Gargeya S."/>
            <person name="Fitzgerald M."/>
            <person name="Haas B."/>
            <person name="Abouelleil A."/>
            <person name="Alvarado L."/>
            <person name="Arachchi H.M."/>
            <person name="Berlin A."/>
            <person name="Brown A."/>
            <person name="Chapman S.B."/>
            <person name="Chen Z."/>
            <person name="Dunbar C."/>
            <person name="Freedman E."/>
            <person name="Gearin G."/>
            <person name="Gellesch M."/>
            <person name="Goldberg J."/>
            <person name="Griggs A."/>
            <person name="Gujja S."/>
            <person name="Heiman D."/>
            <person name="Howarth C."/>
            <person name="Larson L."/>
            <person name="Lui A."/>
            <person name="MacDonald P.J.P."/>
            <person name="Montmayeur A."/>
            <person name="Murphy C."/>
            <person name="Neiman D."/>
            <person name="Pearson M."/>
            <person name="Priest M."/>
            <person name="Roberts A."/>
            <person name="Saif S."/>
            <person name="Shea T."/>
            <person name="Shenoy N."/>
            <person name="Sisk P."/>
            <person name="Stolte C."/>
            <person name="Sykes S."/>
            <person name="Wortman J."/>
            <person name="Nusbaum C."/>
            <person name="Birren B."/>
        </authorList>
    </citation>
    <scope>NUCLEOTIDE SEQUENCE [LARGE SCALE GENOMIC DNA]</scope>
    <source>
        <strain evidence="10 11">WAL-17108</strain>
    </source>
</reference>
<dbReference type="GO" id="GO:0047324">
    <property type="term" value="F:phosphoenolpyruvate-glycerone phosphotransferase activity"/>
    <property type="evidence" value="ECO:0007669"/>
    <property type="project" value="UniProtKB-EC"/>
</dbReference>
<dbReference type="PATRIC" id="fig|742733.3.peg.4409"/>
<accession>G5HNU3</accession>
<evidence type="ECO:0000256" key="2">
    <source>
        <dbReference type="ARBA" id="ARBA00004745"/>
    </source>
</evidence>
<evidence type="ECO:0000259" key="9">
    <source>
        <dbReference type="PROSITE" id="PS51480"/>
    </source>
</evidence>
<dbReference type="RefSeq" id="WP_007866563.1">
    <property type="nucleotide sequence ID" value="NZ_JH376426.1"/>
</dbReference>
<proteinExistence type="predicted"/>
<dbReference type="FunFam" id="1.25.40.340:FF:000002">
    <property type="entry name" value="Dihydroxyacetone kinase, L subunit"/>
    <property type="match status" value="1"/>
</dbReference>
<comment type="function">
    <text evidence="8">ADP-binding subunit of the dihydroxyacetone kinase, which is responsible for the phosphoenolpyruvate (PEP)-dependent phosphorylation of dihydroxyacetone. DhaL-ADP is converted to DhaL-ATP via a phosphoryl group transfer from DhaM and transmits it to dihydroxyacetone binds to DhaK.</text>
</comment>